<feature type="domain" description="ABC transmembrane type-1" evidence="13">
    <location>
        <begin position="30"/>
        <end position="311"/>
    </location>
</feature>
<dbReference type="GO" id="GO:0005524">
    <property type="term" value="F:ATP binding"/>
    <property type="evidence" value="ECO:0007669"/>
    <property type="project" value="UniProtKB-KW"/>
</dbReference>
<feature type="transmembrane region" description="Helical" evidence="11">
    <location>
        <begin position="25"/>
        <end position="52"/>
    </location>
</feature>
<gene>
    <name evidence="14" type="primary">msbA</name>
    <name evidence="14" type="ORF">CSA61_01585</name>
</gene>
<keyword evidence="9" id="KW-0445">Lipid transport</keyword>
<keyword evidence="3" id="KW-1003">Cell membrane</keyword>
<evidence type="ECO:0000256" key="3">
    <source>
        <dbReference type="ARBA" id="ARBA00022475"/>
    </source>
</evidence>
<evidence type="ECO:0000256" key="10">
    <source>
        <dbReference type="ARBA" id="ARBA00023136"/>
    </source>
</evidence>
<keyword evidence="5" id="KW-0547">Nucleotide-binding</keyword>
<dbReference type="PANTHER" id="PTHR43394">
    <property type="entry name" value="ATP-DEPENDENT PERMEASE MDL1, MITOCHONDRIAL"/>
    <property type="match status" value="1"/>
</dbReference>
<dbReference type="PANTHER" id="PTHR43394:SF1">
    <property type="entry name" value="ATP-BINDING CASSETTE SUB-FAMILY B MEMBER 10, MITOCHONDRIAL"/>
    <property type="match status" value="1"/>
</dbReference>
<evidence type="ECO:0000259" key="12">
    <source>
        <dbReference type="PROSITE" id="PS50893"/>
    </source>
</evidence>
<dbReference type="InterPro" id="IPR011917">
    <property type="entry name" value="ABC_transpr_lipidA"/>
</dbReference>
<dbReference type="SMART" id="SM00382">
    <property type="entry name" value="AAA"/>
    <property type="match status" value="1"/>
</dbReference>
<name>A0A2G6JAZ0_NEPCE</name>
<dbReference type="GO" id="GO:0005886">
    <property type="term" value="C:plasma membrane"/>
    <property type="evidence" value="ECO:0007669"/>
    <property type="project" value="UniProtKB-SubCell"/>
</dbReference>
<dbReference type="SUPFAM" id="SSF52540">
    <property type="entry name" value="P-loop containing nucleoside triphosphate hydrolases"/>
    <property type="match status" value="1"/>
</dbReference>
<evidence type="ECO:0000259" key="13">
    <source>
        <dbReference type="PROSITE" id="PS50929"/>
    </source>
</evidence>
<feature type="transmembrane region" description="Helical" evidence="11">
    <location>
        <begin position="245"/>
        <end position="269"/>
    </location>
</feature>
<keyword evidence="2" id="KW-0813">Transport</keyword>
<dbReference type="InterPro" id="IPR027417">
    <property type="entry name" value="P-loop_NTPase"/>
</dbReference>
<evidence type="ECO:0000313" key="14">
    <source>
        <dbReference type="EMBL" id="PIE20601.1"/>
    </source>
</evidence>
<evidence type="ECO:0000256" key="8">
    <source>
        <dbReference type="ARBA" id="ARBA00022989"/>
    </source>
</evidence>
<dbReference type="Gene3D" id="1.20.1560.10">
    <property type="entry name" value="ABC transporter type 1, transmembrane domain"/>
    <property type="match status" value="2"/>
</dbReference>
<dbReference type="GO" id="GO:0016887">
    <property type="term" value="F:ATP hydrolysis activity"/>
    <property type="evidence" value="ECO:0007669"/>
    <property type="project" value="InterPro"/>
</dbReference>
<dbReference type="AlphaFoldDB" id="A0A2G6JAZ0"/>
<comment type="subcellular location">
    <subcellularLocation>
        <location evidence="1">Cell membrane</location>
        <topology evidence="1">Multi-pass membrane protein</topology>
    </subcellularLocation>
</comment>
<accession>A0A2G6JAZ0</accession>
<dbReference type="InterPro" id="IPR017871">
    <property type="entry name" value="ABC_transporter-like_CS"/>
</dbReference>
<evidence type="ECO:0000313" key="15">
    <source>
        <dbReference type="Proteomes" id="UP000242733"/>
    </source>
</evidence>
<reference evidence="14 15" key="1">
    <citation type="submission" date="2017-10" db="EMBL/GenBank/DDBJ databases">
        <title>Novel microbial diversity and functional potential in the marine mammal oral microbiome.</title>
        <authorList>
            <person name="Dudek N.K."/>
            <person name="Sun C.L."/>
            <person name="Burstein D."/>
            <person name="Kantor R.S."/>
            <person name="Aliaga Goltsman D.S."/>
            <person name="Bik E.M."/>
            <person name="Thomas B.C."/>
            <person name="Banfield J.F."/>
            <person name="Relman D.A."/>
        </authorList>
    </citation>
    <scope>NUCLEOTIDE SEQUENCE [LARGE SCALE GENOMIC DNA]</scope>
    <source>
        <strain evidence="14">DOLJORAL78_49_30</strain>
    </source>
</reference>
<dbReference type="PROSITE" id="PS50929">
    <property type="entry name" value="ABC_TM1F"/>
    <property type="match status" value="1"/>
</dbReference>
<evidence type="ECO:0000256" key="4">
    <source>
        <dbReference type="ARBA" id="ARBA00022692"/>
    </source>
</evidence>
<dbReference type="InterPro" id="IPR003439">
    <property type="entry name" value="ABC_transporter-like_ATP-bd"/>
</dbReference>
<dbReference type="SUPFAM" id="SSF90123">
    <property type="entry name" value="ABC transporter transmembrane region"/>
    <property type="match status" value="1"/>
</dbReference>
<evidence type="ECO:0000256" key="7">
    <source>
        <dbReference type="ARBA" id="ARBA00022967"/>
    </source>
</evidence>
<keyword evidence="4 11" id="KW-0812">Transmembrane</keyword>
<evidence type="ECO:0000256" key="5">
    <source>
        <dbReference type="ARBA" id="ARBA00022741"/>
    </source>
</evidence>
<organism evidence="14 15">
    <name type="scientific">Neptuniibacter caesariensis</name>
    <dbReference type="NCBI Taxonomy" id="207954"/>
    <lineage>
        <taxon>Bacteria</taxon>
        <taxon>Pseudomonadati</taxon>
        <taxon>Pseudomonadota</taxon>
        <taxon>Gammaproteobacteria</taxon>
        <taxon>Oceanospirillales</taxon>
        <taxon>Oceanospirillaceae</taxon>
        <taxon>Neptuniibacter</taxon>
    </lineage>
</organism>
<dbReference type="EMBL" id="PDSG01000005">
    <property type="protein sequence ID" value="PIE20601.1"/>
    <property type="molecule type" value="Genomic_DNA"/>
</dbReference>
<keyword evidence="6 14" id="KW-0067">ATP-binding</keyword>
<evidence type="ECO:0000256" key="2">
    <source>
        <dbReference type="ARBA" id="ARBA00022448"/>
    </source>
</evidence>
<keyword evidence="10 11" id="KW-0472">Membrane</keyword>
<dbReference type="GO" id="GO:0015421">
    <property type="term" value="F:ABC-type oligopeptide transporter activity"/>
    <property type="evidence" value="ECO:0007669"/>
    <property type="project" value="TreeGrafter"/>
</dbReference>
<feature type="transmembrane region" description="Helical" evidence="11">
    <location>
        <begin position="275"/>
        <end position="296"/>
    </location>
</feature>
<dbReference type="Pfam" id="PF00005">
    <property type="entry name" value="ABC_tran"/>
    <property type="match status" value="1"/>
</dbReference>
<sequence length="599" mass="65403">MKEKAVGKEAGLAIYLRLLTYVRPYLLPFLLGIAGFILYAATQTGFAVLMEYLIDAISTGKEDAYIYGPLALIGVAFARGLGTFTGNYFSAYVARNIVHELRLVMFEKLLTLPLRYFHDNSSGHILSKISYNVEQVTNAATESLKISIREGVTVLCLLGYLFYLNWLLTLVFIAVSPIIAVVVIIASKRFRRLGHSMQNSMGEVTHIVSENIEAVPVVRVFGGEQKEASRFLDASLQNLRQNMKMVVASSLSTPIVQLIVSAALSLLIFLALHPAFHAAMTAGEFIAFIIAAGLIAKPLRQLTDVNSVIQKGIAAAQSIFAMIDLPGERDSGDISAAQSKGYLEFRDLYFAYLDDRPVIKGLNLSVQPGQTVALVGKSGSGKSTLANLLPRFYEPASGGIYLDGHRLDEYDLHSLRSQIALVNQHVVLFAGTIRDNIAYGAMSDVTEEQVINAAEAAHVMEFASVLPDGLDTVIGEKGTKLSGGQRQRIAIARAILKDAPVLILDEATSALDTESERHIQTALEYVMKGRTTLVIAHRLSTIENADQIVVMEKGHIVEQGRHQELLSLNGAYASLHDMQFKEESDFPEQANASGQESLQ</sequence>
<dbReference type="FunFam" id="3.40.50.300:FF:000140">
    <property type="entry name" value="Lipid A export ATP-binding/permease protein MsbA"/>
    <property type="match status" value="1"/>
</dbReference>
<comment type="caution">
    <text evidence="14">The sequence shown here is derived from an EMBL/GenBank/DDBJ whole genome shotgun (WGS) entry which is preliminary data.</text>
</comment>
<feature type="domain" description="ABC transporter" evidence="12">
    <location>
        <begin position="343"/>
        <end position="578"/>
    </location>
</feature>
<dbReference type="Gene3D" id="3.40.50.300">
    <property type="entry name" value="P-loop containing nucleotide triphosphate hydrolases"/>
    <property type="match status" value="1"/>
</dbReference>
<dbReference type="Proteomes" id="UP000242733">
    <property type="component" value="Unassembled WGS sequence"/>
</dbReference>
<feature type="transmembrane region" description="Helical" evidence="11">
    <location>
        <begin position="163"/>
        <end position="187"/>
    </location>
</feature>
<dbReference type="NCBIfam" id="TIGR02203">
    <property type="entry name" value="MsbA_lipidA"/>
    <property type="match status" value="1"/>
</dbReference>
<dbReference type="PROSITE" id="PS00211">
    <property type="entry name" value="ABC_TRANSPORTER_1"/>
    <property type="match status" value="1"/>
</dbReference>
<dbReference type="InterPro" id="IPR039421">
    <property type="entry name" value="Type_1_exporter"/>
</dbReference>
<evidence type="ECO:0000256" key="1">
    <source>
        <dbReference type="ARBA" id="ARBA00004651"/>
    </source>
</evidence>
<dbReference type="InterPro" id="IPR036640">
    <property type="entry name" value="ABC1_TM_sf"/>
</dbReference>
<dbReference type="InterPro" id="IPR003593">
    <property type="entry name" value="AAA+_ATPase"/>
</dbReference>
<dbReference type="Pfam" id="PF00664">
    <property type="entry name" value="ABC_membrane"/>
    <property type="match status" value="1"/>
</dbReference>
<protein>
    <submittedName>
        <fullName evidence="14">Lipid A export permease/ATP-binding protein MsbA</fullName>
    </submittedName>
</protein>
<proteinExistence type="predicted"/>
<dbReference type="CDD" id="cd18552">
    <property type="entry name" value="ABC_6TM_MsbA_like"/>
    <property type="match status" value="1"/>
</dbReference>
<keyword evidence="8 11" id="KW-1133">Transmembrane helix</keyword>
<evidence type="ECO:0000256" key="11">
    <source>
        <dbReference type="SAM" id="Phobius"/>
    </source>
</evidence>
<evidence type="ECO:0000256" key="6">
    <source>
        <dbReference type="ARBA" id="ARBA00022840"/>
    </source>
</evidence>
<keyword evidence="7" id="KW-1278">Translocase</keyword>
<dbReference type="PROSITE" id="PS50893">
    <property type="entry name" value="ABC_TRANSPORTER_2"/>
    <property type="match status" value="1"/>
</dbReference>
<evidence type="ECO:0000256" key="9">
    <source>
        <dbReference type="ARBA" id="ARBA00023055"/>
    </source>
</evidence>
<dbReference type="InterPro" id="IPR011527">
    <property type="entry name" value="ABC1_TM_dom"/>
</dbReference>
<dbReference type="GO" id="GO:0034040">
    <property type="term" value="F:ATPase-coupled lipid transmembrane transporter activity"/>
    <property type="evidence" value="ECO:0007669"/>
    <property type="project" value="InterPro"/>
</dbReference>